<keyword evidence="6" id="KW-0050">Antiport</keyword>
<dbReference type="InterPro" id="IPR048279">
    <property type="entry name" value="MdtK-like"/>
</dbReference>
<dbReference type="NCBIfam" id="TIGR00797">
    <property type="entry name" value="matE"/>
    <property type="match status" value="1"/>
</dbReference>
<dbReference type="EMBL" id="QSAJ01000004">
    <property type="protein sequence ID" value="RGW55194.1"/>
    <property type="molecule type" value="Genomic_DNA"/>
</dbReference>
<dbReference type="GO" id="GO:0006811">
    <property type="term" value="P:monoatomic ion transport"/>
    <property type="evidence" value="ECO:0007669"/>
    <property type="project" value="UniProtKB-KW"/>
</dbReference>
<evidence type="ECO:0000256" key="3">
    <source>
        <dbReference type="ARBA" id="ARBA00010199"/>
    </source>
</evidence>
<evidence type="ECO:0000256" key="6">
    <source>
        <dbReference type="ARBA" id="ARBA00022449"/>
    </source>
</evidence>
<evidence type="ECO:0000256" key="11">
    <source>
        <dbReference type="ARBA" id="ARBA00023136"/>
    </source>
</evidence>
<keyword evidence="8 13" id="KW-0812">Transmembrane</keyword>
<protein>
    <recommendedName>
        <fullName evidence="4">Probable multidrug resistance protein NorM</fullName>
    </recommendedName>
    <alternativeName>
        <fullName evidence="12">Multidrug-efflux transporter</fullName>
    </alternativeName>
</protein>
<evidence type="ECO:0000313" key="15">
    <source>
        <dbReference type="Proteomes" id="UP000266376"/>
    </source>
</evidence>
<evidence type="ECO:0000313" key="14">
    <source>
        <dbReference type="EMBL" id="RGW55194.1"/>
    </source>
</evidence>
<comment type="similarity">
    <text evidence="3">Belongs to the multi antimicrobial extrusion (MATE) (TC 2.A.66.1) family.</text>
</comment>
<feature type="transmembrane region" description="Helical" evidence="13">
    <location>
        <begin position="56"/>
        <end position="78"/>
    </location>
</feature>
<dbReference type="PIRSF" id="PIRSF006603">
    <property type="entry name" value="DinF"/>
    <property type="match status" value="1"/>
</dbReference>
<comment type="caution">
    <text evidence="14">The sequence shown here is derived from an EMBL/GenBank/DDBJ whole genome shotgun (WGS) entry which is preliminary data.</text>
</comment>
<evidence type="ECO:0000256" key="5">
    <source>
        <dbReference type="ARBA" id="ARBA00022448"/>
    </source>
</evidence>
<evidence type="ECO:0000256" key="9">
    <source>
        <dbReference type="ARBA" id="ARBA00022989"/>
    </source>
</evidence>
<name>A0A395XRN1_9FIRM</name>
<feature type="transmembrane region" description="Helical" evidence="13">
    <location>
        <begin position="322"/>
        <end position="345"/>
    </location>
</feature>
<feature type="transmembrane region" description="Helical" evidence="13">
    <location>
        <begin position="391"/>
        <end position="411"/>
    </location>
</feature>
<gene>
    <name evidence="14" type="ORF">DWV67_02275</name>
</gene>
<keyword evidence="9 13" id="KW-1133">Transmembrane helix</keyword>
<dbReference type="PANTHER" id="PTHR43298">
    <property type="entry name" value="MULTIDRUG RESISTANCE PROTEIN NORM-RELATED"/>
    <property type="match status" value="1"/>
</dbReference>
<feature type="transmembrane region" description="Helical" evidence="13">
    <location>
        <begin position="360"/>
        <end position="379"/>
    </location>
</feature>
<evidence type="ECO:0000256" key="1">
    <source>
        <dbReference type="ARBA" id="ARBA00003408"/>
    </source>
</evidence>
<comment type="subcellular location">
    <subcellularLocation>
        <location evidence="2">Cell membrane</location>
        <topology evidence="2">Multi-pass membrane protein</topology>
    </subcellularLocation>
</comment>
<feature type="transmembrane region" description="Helical" evidence="13">
    <location>
        <begin position="140"/>
        <end position="160"/>
    </location>
</feature>
<dbReference type="Pfam" id="PF01554">
    <property type="entry name" value="MatE"/>
    <property type="match status" value="2"/>
</dbReference>
<keyword evidence="5" id="KW-0813">Transport</keyword>
<proteinExistence type="inferred from homology"/>
<keyword evidence="11 13" id="KW-0472">Membrane</keyword>
<comment type="function">
    <text evidence="1">Multidrug efflux pump.</text>
</comment>
<keyword evidence="7" id="KW-1003">Cell membrane</keyword>
<reference evidence="14 15" key="1">
    <citation type="submission" date="2018-08" db="EMBL/GenBank/DDBJ databases">
        <title>A genome reference for cultivated species of the human gut microbiota.</title>
        <authorList>
            <person name="Zou Y."/>
            <person name="Xue W."/>
            <person name="Luo G."/>
        </authorList>
    </citation>
    <scope>NUCLEOTIDE SEQUENCE [LARGE SCALE GENOMIC DNA]</scope>
    <source>
        <strain evidence="14 15">AF12-11</strain>
    </source>
</reference>
<evidence type="ECO:0000256" key="7">
    <source>
        <dbReference type="ARBA" id="ARBA00022475"/>
    </source>
</evidence>
<evidence type="ECO:0000256" key="8">
    <source>
        <dbReference type="ARBA" id="ARBA00022692"/>
    </source>
</evidence>
<evidence type="ECO:0000256" key="12">
    <source>
        <dbReference type="ARBA" id="ARBA00031636"/>
    </source>
</evidence>
<feature type="transmembrane region" description="Helical" evidence="13">
    <location>
        <begin position="172"/>
        <end position="192"/>
    </location>
</feature>
<feature type="transmembrane region" description="Helical" evidence="13">
    <location>
        <begin position="417"/>
        <end position="439"/>
    </location>
</feature>
<dbReference type="CDD" id="cd13137">
    <property type="entry name" value="MATE_NorM_like"/>
    <property type="match status" value="1"/>
</dbReference>
<dbReference type="GO" id="GO:0042910">
    <property type="term" value="F:xenobiotic transmembrane transporter activity"/>
    <property type="evidence" value="ECO:0007669"/>
    <property type="project" value="InterPro"/>
</dbReference>
<keyword evidence="10" id="KW-0406">Ion transport</keyword>
<dbReference type="AlphaFoldDB" id="A0A395XRN1"/>
<feature type="transmembrane region" description="Helical" evidence="13">
    <location>
        <begin position="198"/>
        <end position="218"/>
    </location>
</feature>
<feature type="transmembrane region" description="Helical" evidence="13">
    <location>
        <begin position="286"/>
        <end position="310"/>
    </location>
</feature>
<dbReference type="InterPro" id="IPR002528">
    <property type="entry name" value="MATE_fam"/>
</dbReference>
<evidence type="ECO:0000256" key="2">
    <source>
        <dbReference type="ARBA" id="ARBA00004651"/>
    </source>
</evidence>
<dbReference type="GO" id="GO:0015297">
    <property type="term" value="F:antiporter activity"/>
    <property type="evidence" value="ECO:0007669"/>
    <property type="project" value="UniProtKB-KW"/>
</dbReference>
<dbReference type="Proteomes" id="UP000266376">
    <property type="component" value="Unassembled WGS sequence"/>
</dbReference>
<evidence type="ECO:0000256" key="4">
    <source>
        <dbReference type="ARBA" id="ARBA00020268"/>
    </source>
</evidence>
<dbReference type="GO" id="GO:0005886">
    <property type="term" value="C:plasma membrane"/>
    <property type="evidence" value="ECO:0007669"/>
    <property type="project" value="UniProtKB-SubCell"/>
</dbReference>
<evidence type="ECO:0000256" key="10">
    <source>
        <dbReference type="ARBA" id="ARBA00023065"/>
    </source>
</evidence>
<feature type="transmembrane region" description="Helical" evidence="13">
    <location>
        <begin position="98"/>
        <end position="120"/>
    </location>
</feature>
<organism evidence="14 15">
    <name type="scientific">Dorea formicigenerans</name>
    <dbReference type="NCBI Taxonomy" id="39486"/>
    <lineage>
        <taxon>Bacteria</taxon>
        <taxon>Bacillati</taxon>
        <taxon>Bacillota</taxon>
        <taxon>Clostridia</taxon>
        <taxon>Lachnospirales</taxon>
        <taxon>Lachnospiraceae</taxon>
        <taxon>Dorea</taxon>
    </lineage>
</organism>
<evidence type="ECO:0000256" key="13">
    <source>
        <dbReference type="SAM" id="Phobius"/>
    </source>
</evidence>
<sequence length="453" mass="49576">MKKCNIDRSHYLFDNQALVSLIVPLIIEQLLTVLVGMADSIMVANVGEAAVSGVSLVDQIMVLLINIFAALATGGAVVAGQYLGQKNKEQACKSTTQLMWSMGFISLVITAFVYACKYWILHGVFGQIEADVMHHADVYLLIVTASISFIALYNGGAAVFRAMGNSEVSMKVSLLMNAINVSGNAILIYGFHCGTEGVAIPTLVSRFVAAFIIIKLLLKDKWSLHLERTFRFNPDWSMIRKILSVGIPNGLENSMFQLGKVLVLSLVSTFGTYAIAANAVSNVITLFSILPGQAICLAVTTVIARCVGAGDYEQAKYYNKKLILLTHIGMAITIFIVFITLPFILKVYNLSEAASEATRHIIWFHGFCAILIWAESFTLPATFRACGDAKACMIISTVSMWIFRVGASYILGKNLGLGVFGVWVAMIIDWAFRSLLFGIRYFSGKWKKHALVS</sequence>
<feature type="transmembrane region" description="Helical" evidence="13">
    <location>
        <begin position="21"/>
        <end position="44"/>
    </location>
</feature>
<accession>A0A395XRN1</accession>
<dbReference type="InterPro" id="IPR050222">
    <property type="entry name" value="MATE_MdtK"/>
</dbReference>
<dbReference type="PANTHER" id="PTHR43298:SF2">
    <property type="entry name" value="FMN_FAD EXPORTER YEEO-RELATED"/>
    <property type="match status" value="1"/>
</dbReference>
<feature type="transmembrane region" description="Helical" evidence="13">
    <location>
        <begin position="261"/>
        <end position="280"/>
    </location>
</feature>